<name>A0A518CW52_9BACT</name>
<evidence type="ECO:0000259" key="1">
    <source>
        <dbReference type="Pfam" id="PF12867"/>
    </source>
</evidence>
<gene>
    <name evidence="2" type="ORF">Pla163_05520</name>
</gene>
<dbReference type="InterPro" id="IPR034660">
    <property type="entry name" value="DinB/YfiT-like"/>
</dbReference>
<dbReference type="RefSeq" id="WP_419186243.1">
    <property type="nucleotide sequence ID" value="NZ_CP036290.1"/>
</dbReference>
<evidence type="ECO:0000313" key="3">
    <source>
        <dbReference type="Proteomes" id="UP000319342"/>
    </source>
</evidence>
<dbReference type="Pfam" id="PF12867">
    <property type="entry name" value="DinB_2"/>
    <property type="match status" value="1"/>
</dbReference>
<reference evidence="2 3" key="1">
    <citation type="submission" date="2019-02" db="EMBL/GenBank/DDBJ databases">
        <title>Deep-cultivation of Planctomycetes and their phenomic and genomic characterization uncovers novel biology.</title>
        <authorList>
            <person name="Wiegand S."/>
            <person name="Jogler M."/>
            <person name="Boedeker C."/>
            <person name="Pinto D."/>
            <person name="Vollmers J."/>
            <person name="Rivas-Marin E."/>
            <person name="Kohn T."/>
            <person name="Peeters S.H."/>
            <person name="Heuer A."/>
            <person name="Rast P."/>
            <person name="Oberbeckmann S."/>
            <person name="Bunk B."/>
            <person name="Jeske O."/>
            <person name="Meyerdierks A."/>
            <person name="Storesund J.E."/>
            <person name="Kallscheuer N."/>
            <person name="Luecker S."/>
            <person name="Lage O.M."/>
            <person name="Pohl T."/>
            <person name="Merkel B.J."/>
            <person name="Hornburger P."/>
            <person name="Mueller R.-W."/>
            <person name="Bruemmer F."/>
            <person name="Labrenz M."/>
            <person name="Spormann A.M."/>
            <person name="Op den Camp H."/>
            <person name="Overmann J."/>
            <person name="Amann R."/>
            <person name="Jetten M.S.M."/>
            <person name="Mascher T."/>
            <person name="Medema M.H."/>
            <person name="Devos D.P."/>
            <person name="Kaster A.-K."/>
            <person name="Ovreas L."/>
            <person name="Rohde M."/>
            <person name="Galperin M.Y."/>
            <person name="Jogler C."/>
        </authorList>
    </citation>
    <scope>NUCLEOTIDE SEQUENCE [LARGE SCALE GENOMIC DNA]</scope>
    <source>
        <strain evidence="2 3">Pla163</strain>
    </source>
</reference>
<feature type="domain" description="DinB-like" evidence="1">
    <location>
        <begin position="14"/>
        <end position="144"/>
    </location>
</feature>
<dbReference type="InterPro" id="IPR024775">
    <property type="entry name" value="DinB-like"/>
</dbReference>
<proteinExistence type="predicted"/>
<dbReference type="EMBL" id="CP036290">
    <property type="protein sequence ID" value="QDU83453.1"/>
    <property type="molecule type" value="Genomic_DNA"/>
</dbReference>
<dbReference type="Gene3D" id="1.20.120.450">
    <property type="entry name" value="dinb family like domain"/>
    <property type="match status" value="1"/>
</dbReference>
<organism evidence="2 3">
    <name type="scientific">Rohdeia mirabilis</name>
    <dbReference type="NCBI Taxonomy" id="2528008"/>
    <lineage>
        <taxon>Bacteria</taxon>
        <taxon>Pseudomonadati</taxon>
        <taxon>Planctomycetota</taxon>
        <taxon>Planctomycetia</taxon>
        <taxon>Planctomycetia incertae sedis</taxon>
        <taxon>Rohdeia</taxon>
    </lineage>
</organism>
<evidence type="ECO:0000313" key="2">
    <source>
        <dbReference type="EMBL" id="QDU83453.1"/>
    </source>
</evidence>
<dbReference type="AlphaFoldDB" id="A0A518CW52"/>
<dbReference type="SUPFAM" id="SSF109854">
    <property type="entry name" value="DinB/YfiT-like putative metalloenzymes"/>
    <property type="match status" value="1"/>
</dbReference>
<protein>
    <recommendedName>
        <fullName evidence="1">DinB-like domain-containing protein</fullName>
    </recommendedName>
</protein>
<accession>A0A518CW52</accession>
<dbReference type="PANTHER" id="PTHR39473">
    <property type="match status" value="1"/>
</dbReference>
<keyword evidence="3" id="KW-1185">Reference proteome</keyword>
<dbReference type="Proteomes" id="UP000319342">
    <property type="component" value="Chromosome"/>
</dbReference>
<dbReference type="PANTHER" id="PTHR39473:SF1">
    <property type="entry name" value="DINB-LIKE DOMAIN-CONTAINING PROTEIN"/>
    <property type="match status" value="1"/>
</dbReference>
<sequence length="174" mass="19399">MAALNQQVLRQGIEVIRRLADGQYVSVPEGLAHSGAGAHFRHIYDYYRCFLRDVEGGRIDYDLRDRDPDFEADRTHAIACLGLLVERLDTVFGDALAGRGPDTELEAKMDAVGDAGEDGHWNRTTVKRELRFLVSHTIHHYALIAVILKLQGFDCGPDFGVAPSTIEYWKQAGS</sequence>